<keyword evidence="4 7" id="KW-1133">Transmembrane helix</keyword>
<dbReference type="InterPro" id="IPR050250">
    <property type="entry name" value="Macrolide_Exporter_MacB"/>
</dbReference>
<evidence type="ECO:0000256" key="4">
    <source>
        <dbReference type="ARBA" id="ARBA00022989"/>
    </source>
</evidence>
<dbReference type="EMBL" id="JACDQQ010002466">
    <property type="protein sequence ID" value="MBA0088365.1"/>
    <property type="molecule type" value="Genomic_DNA"/>
</dbReference>
<dbReference type="PANTHER" id="PTHR30572">
    <property type="entry name" value="MEMBRANE COMPONENT OF TRANSPORTER-RELATED"/>
    <property type="match status" value="1"/>
</dbReference>
<evidence type="ECO:0000313" key="10">
    <source>
        <dbReference type="EMBL" id="MBA0088365.1"/>
    </source>
</evidence>
<feature type="domain" description="MacB-like periplasmic core" evidence="9">
    <location>
        <begin position="447"/>
        <end position="665"/>
    </location>
</feature>
<dbReference type="GO" id="GO:0005886">
    <property type="term" value="C:plasma membrane"/>
    <property type="evidence" value="ECO:0007669"/>
    <property type="project" value="UniProtKB-SubCell"/>
</dbReference>
<keyword evidence="2" id="KW-1003">Cell membrane</keyword>
<evidence type="ECO:0000313" key="11">
    <source>
        <dbReference type="Proteomes" id="UP000567293"/>
    </source>
</evidence>
<feature type="transmembrane region" description="Helical" evidence="7">
    <location>
        <begin position="696"/>
        <end position="720"/>
    </location>
</feature>
<comment type="subcellular location">
    <subcellularLocation>
        <location evidence="1">Cell membrane</location>
        <topology evidence="1">Multi-pass membrane protein</topology>
    </subcellularLocation>
</comment>
<sequence length="819" mass="87071">MGTLIQDLRYATRILFRTPGFAITAILALALGIGANTAIFTVVNKVLLEPLSYPNPDRLVLLGGHSTNGDFFGASVPRFIVWNQQTQVFDAVAAYDAGGPSVNLTGGDQPEQLHGVRASAGYFPVFGVPMLMGRAFTAEEDRPGGPKLAVISYGLWRGHFGTDPAIIGKTIDLGGEPYTVTGVIAASFHPDYPVDIILPFQADPNSTDQAFFFQAAARLKPSVKIAMAKTALQLAAEEFRKKFPSSMDPKASFIAVPMQQAMVGYARLSLLVLLGAVSFVLLIACANVANLLLVRATIRSREIAIRAALGAGRHRIISQLLTESILLFLLGGVVGLIIGYSGVRALLAINPGDIPLIGQHGTDVSLDWRVLVFTILISLLTGVLFGLIPALTASRSDLSATVRESGARSGSGLRQNKVRSLLVIAEMALALILLVGAALLIRTFAALRSVDPGFNTHNVLTMNMSITGPRFQKTAGVAELVEEARRHVEAIPGVEAVATTCCLPLQGGLGLPFSIEGRLHTEGPNDGGAGYEIVSHEYFTVFRIPLVRGRMFTIHDDGGAPGVVLISENMARQYWPKGEAIGARITIGKGVGPEFAEPARQIIGVVGNARNGGLNSDPPPIMYIPVAQVPDGVTALNSHITPLQFAIRTKVEPFSLSAAIQKALRDASDGLPVGHIESMDQVDAESTASTNFNMTLLTIFAALAVSLAAIGIYGLMAYSVQQRTQEIGIRIALGASPQNVNRMVVRQGMALVFVGVIIGVAAALALSRYMATLIYGVKTWDPATFISVVVVLSAVALLACYIPARRAMRVDPMVALRYE</sequence>
<feature type="transmembrane region" description="Helical" evidence="7">
    <location>
        <begin position="21"/>
        <end position="43"/>
    </location>
</feature>
<feature type="transmembrane region" description="Helical" evidence="7">
    <location>
        <begin position="268"/>
        <end position="293"/>
    </location>
</feature>
<dbReference type="InterPro" id="IPR017800">
    <property type="entry name" value="ADOP"/>
</dbReference>
<evidence type="ECO:0000256" key="5">
    <source>
        <dbReference type="ARBA" id="ARBA00023136"/>
    </source>
</evidence>
<evidence type="ECO:0000259" key="9">
    <source>
        <dbReference type="Pfam" id="PF12704"/>
    </source>
</evidence>
<proteinExistence type="inferred from homology"/>
<evidence type="ECO:0000256" key="3">
    <source>
        <dbReference type="ARBA" id="ARBA00022692"/>
    </source>
</evidence>
<dbReference type="Pfam" id="PF12704">
    <property type="entry name" value="MacB_PCD"/>
    <property type="match status" value="2"/>
</dbReference>
<feature type="domain" description="ABC3 transporter permease C-terminal" evidence="8">
    <location>
        <begin position="699"/>
        <end position="812"/>
    </location>
</feature>
<feature type="transmembrane region" description="Helical" evidence="7">
    <location>
        <begin position="783"/>
        <end position="804"/>
    </location>
</feature>
<keyword evidence="11" id="KW-1185">Reference proteome</keyword>
<keyword evidence="5 7" id="KW-0472">Membrane</keyword>
<evidence type="ECO:0000256" key="6">
    <source>
        <dbReference type="ARBA" id="ARBA00038076"/>
    </source>
</evidence>
<keyword evidence="3 7" id="KW-0812">Transmembrane</keyword>
<evidence type="ECO:0000256" key="1">
    <source>
        <dbReference type="ARBA" id="ARBA00004651"/>
    </source>
</evidence>
<evidence type="ECO:0000256" key="2">
    <source>
        <dbReference type="ARBA" id="ARBA00022475"/>
    </source>
</evidence>
<dbReference type="InterPro" id="IPR003838">
    <property type="entry name" value="ABC3_permease_C"/>
</dbReference>
<feature type="transmembrane region" description="Helical" evidence="7">
    <location>
        <begin position="325"/>
        <end position="350"/>
    </location>
</feature>
<feature type="domain" description="MacB-like periplasmic core" evidence="9">
    <location>
        <begin position="24"/>
        <end position="233"/>
    </location>
</feature>
<dbReference type="Proteomes" id="UP000567293">
    <property type="component" value="Unassembled WGS sequence"/>
</dbReference>
<reference evidence="10" key="1">
    <citation type="submission" date="2020-06" db="EMBL/GenBank/DDBJ databases">
        <title>Legume-microbial interactions unlock mineral nutrients during tropical forest succession.</title>
        <authorList>
            <person name="Epihov D.Z."/>
        </authorList>
    </citation>
    <scope>NUCLEOTIDE SEQUENCE [LARGE SCALE GENOMIC DNA]</scope>
    <source>
        <strain evidence="10">Pan2503</strain>
    </source>
</reference>
<comment type="caution">
    <text evidence="10">The sequence shown here is derived from an EMBL/GenBank/DDBJ whole genome shotgun (WGS) entry which is preliminary data.</text>
</comment>
<accession>A0A7V8SZD7</accession>
<dbReference type="NCBIfam" id="TIGR03434">
    <property type="entry name" value="ADOP"/>
    <property type="match status" value="1"/>
</dbReference>
<protein>
    <submittedName>
        <fullName evidence="10">ABC transporter permease</fullName>
    </submittedName>
</protein>
<feature type="transmembrane region" description="Helical" evidence="7">
    <location>
        <begin position="750"/>
        <end position="771"/>
    </location>
</feature>
<gene>
    <name evidence="10" type="ORF">HRJ53_25550</name>
</gene>
<dbReference type="PANTHER" id="PTHR30572:SF4">
    <property type="entry name" value="ABC TRANSPORTER PERMEASE YTRF"/>
    <property type="match status" value="1"/>
</dbReference>
<dbReference type="InterPro" id="IPR025857">
    <property type="entry name" value="MacB_PCD"/>
</dbReference>
<evidence type="ECO:0000256" key="7">
    <source>
        <dbReference type="SAM" id="Phobius"/>
    </source>
</evidence>
<dbReference type="AlphaFoldDB" id="A0A7V8SZD7"/>
<feature type="transmembrane region" description="Helical" evidence="7">
    <location>
        <begin position="370"/>
        <end position="393"/>
    </location>
</feature>
<evidence type="ECO:0000259" key="8">
    <source>
        <dbReference type="Pfam" id="PF02687"/>
    </source>
</evidence>
<feature type="domain" description="ABC3 transporter permease C-terminal" evidence="8">
    <location>
        <begin position="277"/>
        <end position="396"/>
    </location>
</feature>
<feature type="transmembrane region" description="Helical" evidence="7">
    <location>
        <begin position="421"/>
        <end position="441"/>
    </location>
</feature>
<dbReference type="GO" id="GO:0022857">
    <property type="term" value="F:transmembrane transporter activity"/>
    <property type="evidence" value="ECO:0007669"/>
    <property type="project" value="TreeGrafter"/>
</dbReference>
<dbReference type="Pfam" id="PF02687">
    <property type="entry name" value="FtsX"/>
    <property type="match status" value="2"/>
</dbReference>
<name>A0A7V8SZD7_9BACT</name>
<comment type="similarity">
    <text evidence="6">Belongs to the ABC-4 integral membrane protein family.</text>
</comment>
<organism evidence="10 11">
    <name type="scientific">Candidatus Acidiferrum panamense</name>
    <dbReference type="NCBI Taxonomy" id="2741543"/>
    <lineage>
        <taxon>Bacteria</taxon>
        <taxon>Pseudomonadati</taxon>
        <taxon>Acidobacteriota</taxon>
        <taxon>Terriglobia</taxon>
        <taxon>Candidatus Acidiferrales</taxon>
        <taxon>Candidatus Acidiferrum</taxon>
    </lineage>
</organism>